<name>A0A0K6I813_9HYPH</name>
<protein>
    <submittedName>
        <fullName evidence="3">Uncharacterized protein</fullName>
    </submittedName>
</protein>
<dbReference type="AlphaFoldDB" id="A0A0K6I813"/>
<dbReference type="EMBL" id="CYHE01000013">
    <property type="protein sequence ID" value="CUA99462.1"/>
    <property type="molecule type" value="Genomic_DNA"/>
</dbReference>
<dbReference type="OrthoDB" id="7847064at2"/>
<feature type="region of interest" description="Disordered" evidence="1">
    <location>
        <begin position="115"/>
        <end position="155"/>
    </location>
</feature>
<proteinExistence type="predicted"/>
<gene>
    <name evidence="3" type="ORF">Ga0061067_11336</name>
</gene>
<evidence type="ECO:0000313" key="4">
    <source>
        <dbReference type="Proteomes" id="UP000183900"/>
    </source>
</evidence>
<accession>A0A0K6I813</accession>
<organism evidence="3 4">
    <name type="scientific">Pannonibacter indicus</name>
    <dbReference type="NCBI Taxonomy" id="466044"/>
    <lineage>
        <taxon>Bacteria</taxon>
        <taxon>Pseudomonadati</taxon>
        <taxon>Pseudomonadota</taxon>
        <taxon>Alphaproteobacteria</taxon>
        <taxon>Hyphomicrobiales</taxon>
        <taxon>Stappiaceae</taxon>
        <taxon>Pannonibacter</taxon>
    </lineage>
</organism>
<keyword evidence="2" id="KW-0732">Signal</keyword>
<dbReference type="RefSeq" id="WP_055456690.1">
    <property type="nucleotide sequence ID" value="NZ_CYHE01000013.1"/>
</dbReference>
<feature type="chain" id="PRO_5005504958" evidence="2">
    <location>
        <begin position="20"/>
        <end position="155"/>
    </location>
</feature>
<reference evidence="4" key="1">
    <citation type="submission" date="2015-08" db="EMBL/GenBank/DDBJ databases">
        <authorList>
            <person name="Varghese N."/>
        </authorList>
    </citation>
    <scope>NUCLEOTIDE SEQUENCE [LARGE SCALE GENOMIC DNA]</scope>
    <source>
        <strain evidence="4">DSM 23407</strain>
    </source>
</reference>
<evidence type="ECO:0000313" key="3">
    <source>
        <dbReference type="EMBL" id="CUA99462.1"/>
    </source>
</evidence>
<evidence type="ECO:0000256" key="1">
    <source>
        <dbReference type="SAM" id="MobiDB-lite"/>
    </source>
</evidence>
<dbReference type="Proteomes" id="UP000183900">
    <property type="component" value="Unassembled WGS sequence"/>
</dbReference>
<feature type="signal peptide" evidence="2">
    <location>
        <begin position="1"/>
        <end position="19"/>
    </location>
</feature>
<evidence type="ECO:0000256" key="2">
    <source>
        <dbReference type="SAM" id="SignalP"/>
    </source>
</evidence>
<sequence>MRVLTFLTGILATVLPAPAEEVVKAGDFYLISRQADGTFHGSHQVLEEQAAGYVAVAYCGRKVWVRPKSVAWSLIEVENKRVVGLEYSNGRGWVEVCAKAEKHVSMADIGSDEDPLVVSNDTPAATTPPGSKLSRISEAFANKSSGKPKGTYHQQ</sequence>
<keyword evidence="4" id="KW-1185">Reference proteome</keyword>
<feature type="compositionally biased region" description="Polar residues" evidence="1">
    <location>
        <begin position="119"/>
        <end position="129"/>
    </location>
</feature>